<feature type="transmembrane region" description="Helical" evidence="1">
    <location>
        <begin position="233"/>
        <end position="253"/>
    </location>
</feature>
<name>A0A7C9F1W9_9BACT</name>
<keyword evidence="1" id="KW-1133">Transmembrane helix</keyword>
<feature type="transmembrane region" description="Helical" evidence="1">
    <location>
        <begin position="58"/>
        <end position="80"/>
    </location>
</feature>
<dbReference type="RefSeq" id="WP_152755796.1">
    <property type="nucleotide sequence ID" value="NZ_WHLY01000001.1"/>
</dbReference>
<reference evidence="2 3" key="1">
    <citation type="submission" date="2019-10" db="EMBL/GenBank/DDBJ databases">
        <title>Draft Genome Sequence of Cytophagaceae sp. SJW1-29.</title>
        <authorList>
            <person name="Choi A."/>
        </authorList>
    </citation>
    <scope>NUCLEOTIDE SEQUENCE [LARGE SCALE GENOMIC DNA]</scope>
    <source>
        <strain evidence="2 3">SJW1-29</strain>
    </source>
</reference>
<keyword evidence="1" id="KW-0812">Transmembrane</keyword>
<organism evidence="2 3">
    <name type="scientific">Salmonirosea aquatica</name>
    <dbReference type="NCBI Taxonomy" id="2654236"/>
    <lineage>
        <taxon>Bacteria</taxon>
        <taxon>Pseudomonadati</taxon>
        <taxon>Bacteroidota</taxon>
        <taxon>Cytophagia</taxon>
        <taxon>Cytophagales</taxon>
        <taxon>Spirosomataceae</taxon>
        <taxon>Salmonirosea</taxon>
    </lineage>
</organism>
<feature type="transmembrane region" description="Helical" evidence="1">
    <location>
        <begin position="174"/>
        <end position="191"/>
    </location>
</feature>
<dbReference type="AlphaFoldDB" id="A0A7C9F1W9"/>
<sequence length="261" mass="29447">MRQSFSVQRLVILIRINFVENGRNYLLMGGVLVALLLIMMLPVCFFDTYNNPAQLLQFAAVPIVVILGSSLYTSHALTQYAAGSKGMLSLMSPATSLEKFLSSLIVNLLFLIPFLLFFLLLHHQTITFGNRRIPANGMQYSFIARGVLIYIGFSYFLFHSVFFLGSIYFTRSSYVKTFASLIFVMLTVGILNSLLAKYLASYPLMMSTVPMAGWSIVRDAGLKVYRIPFPDKGLILLYLTLTLTTLGLWLAAYQRLREKQI</sequence>
<feature type="transmembrane region" description="Helical" evidence="1">
    <location>
        <begin position="142"/>
        <end position="168"/>
    </location>
</feature>
<accession>A0A7C9F1W9</accession>
<dbReference type="EMBL" id="WHLY01000001">
    <property type="protein sequence ID" value="MPR31805.1"/>
    <property type="molecule type" value="Genomic_DNA"/>
</dbReference>
<feature type="transmembrane region" description="Helical" evidence="1">
    <location>
        <begin position="100"/>
        <end position="121"/>
    </location>
</feature>
<comment type="caution">
    <text evidence="2">The sequence shown here is derived from an EMBL/GenBank/DDBJ whole genome shotgun (WGS) entry which is preliminary data.</text>
</comment>
<protein>
    <submittedName>
        <fullName evidence="2">Uncharacterized protein</fullName>
    </submittedName>
</protein>
<proteinExistence type="predicted"/>
<keyword evidence="1" id="KW-0472">Membrane</keyword>
<feature type="transmembrane region" description="Helical" evidence="1">
    <location>
        <begin position="25"/>
        <end position="46"/>
    </location>
</feature>
<dbReference type="Proteomes" id="UP000479293">
    <property type="component" value="Unassembled WGS sequence"/>
</dbReference>
<evidence type="ECO:0000313" key="3">
    <source>
        <dbReference type="Proteomes" id="UP000479293"/>
    </source>
</evidence>
<evidence type="ECO:0000256" key="1">
    <source>
        <dbReference type="SAM" id="Phobius"/>
    </source>
</evidence>
<gene>
    <name evidence="2" type="ORF">GBK04_00185</name>
</gene>
<keyword evidence="3" id="KW-1185">Reference proteome</keyword>
<evidence type="ECO:0000313" key="2">
    <source>
        <dbReference type="EMBL" id="MPR31805.1"/>
    </source>
</evidence>